<evidence type="ECO:0000313" key="8">
    <source>
        <dbReference type="Proteomes" id="UP001165292"/>
    </source>
</evidence>
<keyword evidence="2 5" id="KW-0812">Transmembrane</keyword>
<dbReference type="InterPro" id="IPR037185">
    <property type="entry name" value="EmrE-like"/>
</dbReference>
<dbReference type="SUPFAM" id="SSF103481">
    <property type="entry name" value="Multidrug resistance efflux transporter EmrE"/>
    <property type="match status" value="2"/>
</dbReference>
<feature type="transmembrane region" description="Helical" evidence="5">
    <location>
        <begin position="58"/>
        <end position="80"/>
    </location>
</feature>
<dbReference type="GO" id="GO:0016020">
    <property type="term" value="C:membrane"/>
    <property type="evidence" value="ECO:0007669"/>
    <property type="project" value="UniProtKB-SubCell"/>
</dbReference>
<evidence type="ECO:0000256" key="4">
    <source>
        <dbReference type="ARBA" id="ARBA00023136"/>
    </source>
</evidence>
<reference evidence="7" key="1">
    <citation type="submission" date="2022-06" db="EMBL/GenBank/DDBJ databases">
        <title>Detection of beta-lactamases in bacteria of animal origin.</title>
        <authorList>
            <person name="Mlynarcik P."/>
            <person name="Zdarska V."/>
            <person name="Chudobova H."/>
            <person name="Prochazkova P."/>
            <person name="Hricova K."/>
            <person name="Mezerova K."/>
            <person name="Bardon J."/>
            <person name="Dolejska M."/>
            <person name="Sukkar I."/>
            <person name="Kolar M."/>
        </authorList>
    </citation>
    <scope>NUCLEOTIDE SEQUENCE</scope>
    <source>
        <strain evidence="7">S 300-3</strain>
    </source>
</reference>
<dbReference type="Proteomes" id="UP001165292">
    <property type="component" value="Unassembled WGS sequence"/>
</dbReference>
<dbReference type="AlphaFoldDB" id="A0AA41WJ77"/>
<comment type="subcellular location">
    <subcellularLocation>
        <location evidence="1">Membrane</location>
        <topology evidence="1">Multi-pass membrane protein</topology>
    </subcellularLocation>
</comment>
<dbReference type="PANTHER" id="PTHR32322">
    <property type="entry name" value="INNER MEMBRANE TRANSPORTER"/>
    <property type="match status" value="1"/>
</dbReference>
<dbReference type="PANTHER" id="PTHR32322:SF9">
    <property type="entry name" value="AMINO-ACID METABOLITE EFFLUX PUMP-RELATED"/>
    <property type="match status" value="1"/>
</dbReference>
<feature type="transmembrane region" description="Helical" evidence="5">
    <location>
        <begin position="138"/>
        <end position="156"/>
    </location>
</feature>
<feature type="transmembrane region" description="Helical" evidence="5">
    <location>
        <begin position="114"/>
        <end position="132"/>
    </location>
</feature>
<evidence type="ECO:0000256" key="2">
    <source>
        <dbReference type="ARBA" id="ARBA00022692"/>
    </source>
</evidence>
<feature type="domain" description="EamA" evidence="6">
    <location>
        <begin position="142"/>
        <end position="279"/>
    </location>
</feature>
<feature type="transmembrane region" description="Helical" evidence="5">
    <location>
        <begin position="7"/>
        <end position="27"/>
    </location>
</feature>
<gene>
    <name evidence="7" type="ORF">NJF43_06840</name>
</gene>
<feature type="transmembrane region" description="Helical" evidence="5">
    <location>
        <begin position="86"/>
        <end position="107"/>
    </location>
</feature>
<evidence type="ECO:0000313" key="7">
    <source>
        <dbReference type="EMBL" id="MCO7544473.1"/>
    </source>
</evidence>
<dbReference type="InterPro" id="IPR000620">
    <property type="entry name" value="EamA_dom"/>
</dbReference>
<feature type="transmembrane region" description="Helical" evidence="5">
    <location>
        <begin position="238"/>
        <end position="257"/>
    </location>
</feature>
<accession>A0AA41WJ77</accession>
<evidence type="ECO:0000256" key="1">
    <source>
        <dbReference type="ARBA" id="ARBA00004141"/>
    </source>
</evidence>
<comment type="caution">
    <text evidence="7">The sequence shown here is derived from an EMBL/GenBank/DDBJ whole genome shotgun (WGS) entry which is preliminary data.</text>
</comment>
<dbReference type="RefSeq" id="WP_058077537.1">
    <property type="nucleotide sequence ID" value="NZ_DALYPK010000001.1"/>
</dbReference>
<sequence length="298" mass="31823">MSPKDLLLALVVIVVWGMNFVVIKVGLEDIPPMLLGALRFMLAAFPAVFFIRRPQLPLRWLFAYGATISLGQFAFLFYAMNVGMPAGLASLVLQSQAFFTLFFAALFLGERLRASNLIGLLIAAGGLLLIGLQGDRSMTLAGFVLTICAASMWALGNIVTRKVGKVNLVGLVVWGSLIPPLPFLALSWLLEGPVRIETALRGIGLDSILVLAYLSFGATILGYGLWSRLLSRYPAGTVAPFSLLVPVVGLTSAALLLDEHLGLLQTFGALLVMLGLVINVGGGWLLGRMRTALGHSST</sequence>
<proteinExistence type="predicted"/>
<feature type="domain" description="EamA" evidence="6">
    <location>
        <begin position="6"/>
        <end position="131"/>
    </location>
</feature>
<keyword evidence="3 5" id="KW-1133">Transmembrane helix</keyword>
<dbReference type="Pfam" id="PF00892">
    <property type="entry name" value="EamA"/>
    <property type="match status" value="2"/>
</dbReference>
<evidence type="ECO:0000256" key="5">
    <source>
        <dbReference type="SAM" id="Phobius"/>
    </source>
</evidence>
<name>A0AA41WJ77_9GAMM</name>
<protein>
    <submittedName>
        <fullName evidence="7">EamA family transporter</fullName>
    </submittedName>
</protein>
<feature type="transmembrane region" description="Helical" evidence="5">
    <location>
        <begin position="168"/>
        <end position="190"/>
    </location>
</feature>
<evidence type="ECO:0000259" key="6">
    <source>
        <dbReference type="Pfam" id="PF00892"/>
    </source>
</evidence>
<evidence type="ECO:0000256" key="3">
    <source>
        <dbReference type="ARBA" id="ARBA00022989"/>
    </source>
</evidence>
<dbReference type="InterPro" id="IPR050638">
    <property type="entry name" value="AA-Vitamin_Transporters"/>
</dbReference>
<feature type="transmembrane region" description="Helical" evidence="5">
    <location>
        <begin position="202"/>
        <end position="226"/>
    </location>
</feature>
<dbReference type="EMBL" id="JAMYBS010000005">
    <property type="protein sequence ID" value="MCO7544473.1"/>
    <property type="molecule type" value="Genomic_DNA"/>
</dbReference>
<feature type="transmembrane region" description="Helical" evidence="5">
    <location>
        <begin position="33"/>
        <end position="51"/>
    </location>
</feature>
<feature type="transmembrane region" description="Helical" evidence="5">
    <location>
        <begin position="263"/>
        <end position="286"/>
    </location>
</feature>
<organism evidence="7 8">
    <name type="scientific">Stutzerimonas nitrititolerans</name>
    <dbReference type="NCBI Taxonomy" id="2482751"/>
    <lineage>
        <taxon>Bacteria</taxon>
        <taxon>Pseudomonadati</taxon>
        <taxon>Pseudomonadota</taxon>
        <taxon>Gammaproteobacteria</taxon>
        <taxon>Pseudomonadales</taxon>
        <taxon>Pseudomonadaceae</taxon>
        <taxon>Stutzerimonas</taxon>
    </lineage>
</organism>
<keyword evidence="4 5" id="KW-0472">Membrane</keyword>